<dbReference type="STRING" id="203267.TWT_741"/>
<evidence type="ECO:0000313" key="2">
    <source>
        <dbReference type="Proteomes" id="UP000002200"/>
    </source>
</evidence>
<dbReference type="EMBL" id="AE014184">
    <property type="protein sequence ID" value="AAO44838.1"/>
    <property type="molecule type" value="Genomic_DNA"/>
</dbReference>
<dbReference type="HOGENOM" id="CLU_2774782_0_0_11"/>
<dbReference type="KEGG" id="twh:TWT_741"/>
<dbReference type="Proteomes" id="UP000002200">
    <property type="component" value="Chromosome"/>
</dbReference>
<dbReference type="AlphaFoldDB" id="Q83FI5"/>
<evidence type="ECO:0000313" key="1">
    <source>
        <dbReference type="EMBL" id="AAO44838.1"/>
    </source>
</evidence>
<sequence length="69" mass="7625">MLRSVIARFVRFCTDHYAAVAIYQVSILAGGRFAAAKHCFDISHSAFGKDSIMAVDRFAICPFVLISQL</sequence>
<protein>
    <submittedName>
        <fullName evidence="1">Uncharacterized protein</fullName>
    </submittedName>
</protein>
<accession>Q83FI5</accession>
<name>Q83FI5_TROWT</name>
<reference evidence="1 2" key="1">
    <citation type="journal article" date="2003" name="Genome Res.">
        <title>Tropheryma whipplei twist: a human pathogenic Actinobacteria with a reduced genome.</title>
        <authorList>
            <person name="Raoult D."/>
            <person name="Ogata H."/>
            <person name="Audic S."/>
            <person name="Robert C."/>
            <person name="Suhre K."/>
            <person name="Drancourt M."/>
            <person name="Claverie J.-M."/>
        </authorList>
    </citation>
    <scope>NUCLEOTIDE SEQUENCE [LARGE SCALE GENOMIC DNA]</scope>
    <source>
        <strain evidence="1 2">Twist</strain>
    </source>
</reference>
<proteinExistence type="predicted"/>
<organism evidence="1 2">
    <name type="scientific">Tropheryma whipplei (strain Twist)</name>
    <name type="common">Whipple's bacillus</name>
    <dbReference type="NCBI Taxonomy" id="203267"/>
    <lineage>
        <taxon>Bacteria</taxon>
        <taxon>Bacillati</taxon>
        <taxon>Actinomycetota</taxon>
        <taxon>Actinomycetes</taxon>
        <taxon>Micrococcales</taxon>
        <taxon>Tropherymataceae</taxon>
        <taxon>Tropheryma</taxon>
    </lineage>
</organism>
<gene>
    <name evidence="1" type="ordered locus">TWT_741</name>
</gene>
<keyword evidence="2" id="KW-1185">Reference proteome</keyword>